<comment type="caution">
    <text evidence="3">The sequence shown here is derived from an EMBL/GenBank/DDBJ whole genome shotgun (WGS) entry which is preliminary data.</text>
</comment>
<protein>
    <submittedName>
        <fullName evidence="3">AMP-binding protein</fullName>
    </submittedName>
</protein>
<dbReference type="Pfam" id="PF13193">
    <property type="entry name" value="AMP-binding_C"/>
    <property type="match status" value="1"/>
</dbReference>
<keyword evidence="4" id="KW-1185">Reference proteome</keyword>
<evidence type="ECO:0000259" key="2">
    <source>
        <dbReference type="Pfam" id="PF13193"/>
    </source>
</evidence>
<gene>
    <name evidence="3" type="ORF">KXJ70_15535</name>
</gene>
<dbReference type="RefSeq" id="WP_219044444.1">
    <property type="nucleotide sequence ID" value="NZ_JAHWDQ010000004.1"/>
</dbReference>
<reference evidence="3" key="1">
    <citation type="submission" date="2021-07" db="EMBL/GenBank/DDBJ databases">
        <title>Zhongshania sp. CAU 1632 isolated from seawater.</title>
        <authorList>
            <person name="Kim W."/>
        </authorList>
    </citation>
    <scope>NUCLEOTIDE SEQUENCE</scope>
    <source>
        <strain evidence="3">CAU 1632</strain>
    </source>
</reference>
<dbReference type="Pfam" id="PF00501">
    <property type="entry name" value="AMP-binding"/>
    <property type="match status" value="1"/>
</dbReference>
<dbReference type="PANTHER" id="PTHR43767">
    <property type="entry name" value="LONG-CHAIN-FATTY-ACID--COA LIGASE"/>
    <property type="match status" value="1"/>
</dbReference>
<dbReference type="EMBL" id="JAHWDQ010000004">
    <property type="protein sequence ID" value="MBW2942207.1"/>
    <property type="molecule type" value="Genomic_DNA"/>
</dbReference>
<feature type="domain" description="AMP-dependent synthetase/ligase" evidence="1">
    <location>
        <begin position="12"/>
        <end position="373"/>
    </location>
</feature>
<accession>A0ABS6VV66</accession>
<dbReference type="PANTHER" id="PTHR43767:SF1">
    <property type="entry name" value="NONRIBOSOMAL PEPTIDE SYNTHASE PES1 (EUROFUNG)-RELATED"/>
    <property type="match status" value="1"/>
</dbReference>
<name>A0ABS6VV66_9GAMM</name>
<feature type="domain" description="AMP-binding enzyme C-terminal" evidence="2">
    <location>
        <begin position="423"/>
        <end position="498"/>
    </location>
</feature>
<sequence length="512" mass="57941">MITQSNSIYSSFRRAVSKNKSKLAISFEGRDWTFQSLELGIGRICNYLSDKGFNKGDRIISFGKNSDTYIMFWLACVKMGCIHIPVNYSLTEKELRFIIDNSGACGIFCDEEYLEKISSIAGKVALKYYGLLNSRSQDSQSLINVAKAYSNEYFDEVESNENTLAQIIYTSGTTADPKGVMHTHRSLMSQYISTIIELDIKPNDKMLAALPLYHCAQLHNFSMPCLLMGGTNYILRTPVVSLCFDTVEQHGITSLFFPPSVWTTFLKEYDQQFSRLTTLVKAYYGASIMPQEVLSKITQLLPKVGFYNCYGQTEIAPLATVLRPEEHELRPSSVGKPVFNVETKLMTDDLKDVEVGCEGEIVHRSPQLLEGYWNNDLETSKAFEGDWFHSGDIGRFDSEGYLYIVDRKKDVINTGGVVVSSREVEEAIYHHENVHQVAVIGLSDTKWIEKICAVIVTKDAKHIDELSLNNFLKVTLAPHKIPKSYKYLDQLPTNPAGKILKRELRDMFEITD</sequence>
<evidence type="ECO:0000313" key="3">
    <source>
        <dbReference type="EMBL" id="MBW2942207.1"/>
    </source>
</evidence>
<dbReference type="InterPro" id="IPR025110">
    <property type="entry name" value="AMP-bd_C"/>
</dbReference>
<dbReference type="Proteomes" id="UP001166291">
    <property type="component" value="Unassembled WGS sequence"/>
</dbReference>
<evidence type="ECO:0000259" key="1">
    <source>
        <dbReference type="Pfam" id="PF00501"/>
    </source>
</evidence>
<proteinExistence type="predicted"/>
<evidence type="ECO:0000313" key="4">
    <source>
        <dbReference type="Proteomes" id="UP001166291"/>
    </source>
</evidence>
<dbReference type="InterPro" id="IPR050237">
    <property type="entry name" value="ATP-dep_AMP-bd_enzyme"/>
</dbReference>
<organism evidence="3 4">
    <name type="scientific">Zhongshania aquimaris</name>
    <dbReference type="NCBI Taxonomy" id="2857107"/>
    <lineage>
        <taxon>Bacteria</taxon>
        <taxon>Pseudomonadati</taxon>
        <taxon>Pseudomonadota</taxon>
        <taxon>Gammaproteobacteria</taxon>
        <taxon>Cellvibrionales</taxon>
        <taxon>Spongiibacteraceae</taxon>
        <taxon>Zhongshania</taxon>
    </lineage>
</organism>
<dbReference type="InterPro" id="IPR000873">
    <property type="entry name" value="AMP-dep_synth/lig_dom"/>
</dbReference>